<evidence type="ECO:0008006" key="4">
    <source>
        <dbReference type="Google" id="ProtNLM"/>
    </source>
</evidence>
<keyword evidence="3" id="KW-1185">Reference proteome</keyword>
<evidence type="ECO:0000256" key="1">
    <source>
        <dbReference type="SAM" id="Phobius"/>
    </source>
</evidence>
<dbReference type="PANTHER" id="PTHR40106:SF1">
    <property type="entry name" value="INNER MEMBRANE PROTEIN RCLC"/>
    <property type="match status" value="1"/>
</dbReference>
<proteinExistence type="predicted"/>
<keyword evidence="1" id="KW-0812">Transmembrane</keyword>
<feature type="transmembrane region" description="Helical" evidence="1">
    <location>
        <begin position="207"/>
        <end position="229"/>
    </location>
</feature>
<name>A0ABN1DCD3_9GAMM</name>
<gene>
    <name evidence="2" type="ORF">GCM10009098_04200</name>
</gene>
<feature type="transmembrane region" description="Helical" evidence="1">
    <location>
        <begin position="43"/>
        <end position="65"/>
    </location>
</feature>
<comment type="caution">
    <text evidence="2">The sequence shown here is derived from an EMBL/GenBank/DDBJ whole genome shotgun (WGS) entry which is preliminary data.</text>
</comment>
<dbReference type="Proteomes" id="UP001501169">
    <property type="component" value="Unassembled WGS sequence"/>
</dbReference>
<reference evidence="2 3" key="1">
    <citation type="journal article" date="2019" name="Int. J. Syst. Evol. Microbiol.">
        <title>The Global Catalogue of Microorganisms (GCM) 10K type strain sequencing project: providing services to taxonomists for standard genome sequencing and annotation.</title>
        <authorList>
            <consortium name="The Broad Institute Genomics Platform"/>
            <consortium name="The Broad Institute Genome Sequencing Center for Infectious Disease"/>
            <person name="Wu L."/>
            <person name="Ma J."/>
        </authorList>
    </citation>
    <scope>NUCLEOTIDE SEQUENCE [LARGE SCALE GENOMIC DNA]</scope>
    <source>
        <strain evidence="2 3">JCM 14331</strain>
    </source>
</reference>
<feature type="transmembrane region" description="Helical" evidence="1">
    <location>
        <begin position="175"/>
        <end position="200"/>
    </location>
</feature>
<dbReference type="Pfam" id="PF04224">
    <property type="entry name" value="DUF417"/>
    <property type="match status" value="1"/>
</dbReference>
<organism evidence="2 3">
    <name type="scientific">Rheinheimera aquimaris</name>
    <dbReference type="NCBI Taxonomy" id="412437"/>
    <lineage>
        <taxon>Bacteria</taxon>
        <taxon>Pseudomonadati</taxon>
        <taxon>Pseudomonadota</taxon>
        <taxon>Gammaproteobacteria</taxon>
        <taxon>Chromatiales</taxon>
        <taxon>Chromatiaceae</taxon>
        <taxon>Rheinheimera</taxon>
    </lineage>
</organism>
<dbReference type="EMBL" id="BAAAEO010000001">
    <property type="protein sequence ID" value="GAA0539825.1"/>
    <property type="molecule type" value="Genomic_DNA"/>
</dbReference>
<feature type="transmembrane region" description="Helical" evidence="1">
    <location>
        <begin position="135"/>
        <end position="155"/>
    </location>
</feature>
<keyword evidence="1" id="KW-1133">Transmembrane helix</keyword>
<feature type="transmembrane region" description="Helical" evidence="1">
    <location>
        <begin position="72"/>
        <end position="94"/>
    </location>
</feature>
<feature type="transmembrane region" description="Helical" evidence="1">
    <location>
        <begin position="100"/>
        <end position="123"/>
    </location>
</feature>
<accession>A0ABN1DCD3</accession>
<keyword evidence="1" id="KW-0472">Membrane</keyword>
<evidence type="ECO:0000313" key="2">
    <source>
        <dbReference type="EMBL" id="GAA0539825.1"/>
    </source>
</evidence>
<dbReference type="PANTHER" id="PTHR40106">
    <property type="entry name" value="INNER MEMBRANE PROTEIN RCLC"/>
    <property type="match status" value="1"/>
</dbReference>
<feature type="transmembrane region" description="Helical" evidence="1">
    <location>
        <begin position="235"/>
        <end position="260"/>
    </location>
</feature>
<dbReference type="InterPro" id="IPR007339">
    <property type="entry name" value="RclC-like"/>
</dbReference>
<evidence type="ECO:0000313" key="3">
    <source>
        <dbReference type="Proteomes" id="UP001501169"/>
    </source>
</evidence>
<dbReference type="RefSeq" id="WP_226765672.1">
    <property type="nucleotide sequence ID" value="NZ_BAAAEO010000001.1"/>
</dbReference>
<protein>
    <recommendedName>
        <fullName evidence="4">DUF417 family protein</fullName>
    </recommendedName>
</protein>
<sequence length="269" mass="29595">MKPFVLLLLIVPLTLMAVALLAGETGSIKAISFFYTDTAPLPALAQVIGVYLLLSSAACIAAWRYQRALKLAALMLFIPSVLAITSLLGVHQYVPELGGFPIIGSGQGVIKFVALLTLAVSLWRWQKAGSAERFWLNYLPVGLVLLWIGGMKFLQFEAQAIVPLVESSPLMSWMYQLWSVKTVSNIIGVFDWLALLLLAAGYFWRPAFYIGFAGCFAVFATTQSFLISFEPAWQSFAALSGSGIFLIKDLWFVANMMLIAQAFSLRKPH</sequence>